<keyword evidence="1" id="KW-0472">Membrane</keyword>
<evidence type="ECO:0000313" key="2">
    <source>
        <dbReference type="EMBL" id="GFM34043.1"/>
    </source>
</evidence>
<feature type="transmembrane region" description="Helical" evidence="1">
    <location>
        <begin position="20"/>
        <end position="40"/>
    </location>
</feature>
<organism evidence="2 3">
    <name type="scientific">Desulfovibrio subterraneus</name>
    <dbReference type="NCBI Taxonomy" id="2718620"/>
    <lineage>
        <taxon>Bacteria</taxon>
        <taxon>Pseudomonadati</taxon>
        <taxon>Thermodesulfobacteriota</taxon>
        <taxon>Desulfovibrionia</taxon>
        <taxon>Desulfovibrionales</taxon>
        <taxon>Desulfovibrionaceae</taxon>
        <taxon>Desulfovibrio</taxon>
    </lineage>
</organism>
<dbReference type="EMBL" id="BLVO01000013">
    <property type="protein sequence ID" value="GFM34043.1"/>
    <property type="molecule type" value="Genomic_DNA"/>
</dbReference>
<gene>
    <name evidence="2" type="ORF">DSM101010T_24080</name>
</gene>
<evidence type="ECO:0000313" key="3">
    <source>
        <dbReference type="Proteomes" id="UP000503840"/>
    </source>
</evidence>
<keyword evidence="3" id="KW-1185">Reference proteome</keyword>
<comment type="caution">
    <text evidence="2">The sequence shown here is derived from an EMBL/GenBank/DDBJ whole genome shotgun (WGS) entry which is preliminary data.</text>
</comment>
<dbReference type="RefSeq" id="WP_174405673.1">
    <property type="nucleotide sequence ID" value="NZ_BLVO01000013.1"/>
</dbReference>
<keyword evidence="1" id="KW-0812">Transmembrane</keyword>
<accession>A0A7J0BJS4</accession>
<keyword evidence="1" id="KW-1133">Transmembrane helix</keyword>
<feature type="transmembrane region" description="Helical" evidence="1">
    <location>
        <begin position="52"/>
        <end position="74"/>
    </location>
</feature>
<evidence type="ECO:0008006" key="4">
    <source>
        <dbReference type="Google" id="ProtNLM"/>
    </source>
</evidence>
<name>A0A7J0BJS4_9BACT</name>
<proteinExistence type="predicted"/>
<protein>
    <recommendedName>
        <fullName evidence="4">Holin</fullName>
    </recommendedName>
</protein>
<evidence type="ECO:0000256" key="1">
    <source>
        <dbReference type="SAM" id="Phobius"/>
    </source>
</evidence>
<dbReference type="AlphaFoldDB" id="A0A7J0BJS4"/>
<dbReference type="Proteomes" id="UP000503840">
    <property type="component" value="Unassembled WGS sequence"/>
</dbReference>
<reference evidence="2 3" key="1">
    <citation type="submission" date="2020-05" db="EMBL/GenBank/DDBJ databases">
        <title>Draft genome sequence of Desulfovibrio sp. strain HN2T.</title>
        <authorList>
            <person name="Ueno A."/>
            <person name="Tamazawa S."/>
            <person name="Tamamura S."/>
            <person name="Murakami T."/>
            <person name="Kiyama T."/>
            <person name="Inomata H."/>
            <person name="Amano Y."/>
            <person name="Miyakawa K."/>
            <person name="Tamaki H."/>
            <person name="Naganuma T."/>
            <person name="Kaneko K."/>
        </authorList>
    </citation>
    <scope>NUCLEOTIDE SEQUENCE [LARGE SCALE GENOMIC DNA]</scope>
    <source>
        <strain evidence="2 3">HN2</strain>
    </source>
</reference>
<sequence>MPERMTYEACVQWLSAVLQWMGGWCPPVLIAMLGGGIKLLRGGSPCSIKAVVASLAIAGFTGWVAHGLLLSLGIPPAAVSSGTAIAGYSGGKLLDVLAERACSAAKTLKSDKG</sequence>